<dbReference type="InterPro" id="IPR050090">
    <property type="entry name" value="Tyrosine_recombinase_XerCD"/>
</dbReference>
<evidence type="ECO:0000256" key="1">
    <source>
        <dbReference type="ARBA" id="ARBA00008857"/>
    </source>
</evidence>
<reference evidence="8 9" key="1">
    <citation type="submission" date="2020-07" db="EMBL/GenBank/DDBJ databases">
        <title>Genomic Encyclopedia of Type Strains, Phase III (KMG-III): the genomes of soil and plant-associated and newly described type strains.</title>
        <authorList>
            <person name="Whitman W."/>
        </authorList>
    </citation>
    <scope>NUCLEOTIDE SEQUENCE [LARGE SCALE GENOMIC DNA]</scope>
    <source>
        <strain evidence="8 9">CECT 8576</strain>
    </source>
</reference>
<dbReference type="GO" id="GO:0003677">
    <property type="term" value="F:DNA binding"/>
    <property type="evidence" value="ECO:0007669"/>
    <property type="project" value="UniProtKB-UniRule"/>
</dbReference>
<dbReference type="GO" id="GO:0015074">
    <property type="term" value="P:DNA integration"/>
    <property type="evidence" value="ECO:0007669"/>
    <property type="project" value="InterPro"/>
</dbReference>
<evidence type="ECO:0000256" key="3">
    <source>
        <dbReference type="ARBA" id="ARBA00023172"/>
    </source>
</evidence>
<dbReference type="PROSITE" id="PS51898">
    <property type="entry name" value="TYR_RECOMBINASE"/>
    <property type="match status" value="1"/>
</dbReference>
<keyword evidence="9" id="KW-1185">Reference proteome</keyword>
<evidence type="ECO:0000256" key="4">
    <source>
        <dbReference type="PROSITE-ProRule" id="PRU01248"/>
    </source>
</evidence>
<dbReference type="Pfam" id="PF00589">
    <property type="entry name" value="Phage_integrase"/>
    <property type="match status" value="1"/>
</dbReference>
<dbReference type="GO" id="GO:0006310">
    <property type="term" value="P:DNA recombination"/>
    <property type="evidence" value="ECO:0007669"/>
    <property type="project" value="UniProtKB-KW"/>
</dbReference>
<gene>
    <name evidence="8" type="ORF">FHR84_004042</name>
</gene>
<dbReference type="Gene3D" id="1.10.150.130">
    <property type="match status" value="1"/>
</dbReference>
<dbReference type="RefSeq" id="WP_179537005.1">
    <property type="nucleotide sequence ID" value="NZ_JACBYW010000008.1"/>
</dbReference>
<organism evidence="8 9">
    <name type="scientific">Actinopolyspora biskrensis</name>
    <dbReference type="NCBI Taxonomy" id="1470178"/>
    <lineage>
        <taxon>Bacteria</taxon>
        <taxon>Bacillati</taxon>
        <taxon>Actinomycetota</taxon>
        <taxon>Actinomycetes</taxon>
        <taxon>Actinopolysporales</taxon>
        <taxon>Actinopolysporaceae</taxon>
        <taxon>Actinopolyspora</taxon>
    </lineage>
</organism>
<feature type="region of interest" description="Disordered" evidence="5">
    <location>
        <begin position="1"/>
        <end position="43"/>
    </location>
</feature>
<proteinExistence type="inferred from homology"/>
<comment type="similarity">
    <text evidence="1">Belongs to the 'phage' integrase family.</text>
</comment>
<dbReference type="PROSITE" id="PS51900">
    <property type="entry name" value="CB"/>
    <property type="match status" value="1"/>
</dbReference>
<feature type="region of interest" description="Disordered" evidence="5">
    <location>
        <begin position="137"/>
        <end position="157"/>
    </location>
</feature>
<protein>
    <submittedName>
        <fullName evidence="8">Site-specific recombinase XerD</fullName>
    </submittedName>
</protein>
<evidence type="ECO:0000256" key="5">
    <source>
        <dbReference type="SAM" id="MobiDB-lite"/>
    </source>
</evidence>
<evidence type="ECO:0000259" key="6">
    <source>
        <dbReference type="PROSITE" id="PS51898"/>
    </source>
</evidence>
<keyword evidence="2 4" id="KW-0238">DNA-binding</keyword>
<dbReference type="Proteomes" id="UP000548304">
    <property type="component" value="Unassembled WGS sequence"/>
</dbReference>
<evidence type="ECO:0000259" key="7">
    <source>
        <dbReference type="PROSITE" id="PS51900"/>
    </source>
</evidence>
<feature type="domain" description="Tyr recombinase" evidence="6">
    <location>
        <begin position="155"/>
        <end position="358"/>
    </location>
</feature>
<dbReference type="InterPro" id="IPR010998">
    <property type="entry name" value="Integrase_recombinase_N"/>
</dbReference>
<evidence type="ECO:0000256" key="2">
    <source>
        <dbReference type="ARBA" id="ARBA00023125"/>
    </source>
</evidence>
<evidence type="ECO:0000313" key="9">
    <source>
        <dbReference type="Proteomes" id="UP000548304"/>
    </source>
</evidence>
<dbReference type="InterPro" id="IPR044068">
    <property type="entry name" value="CB"/>
</dbReference>
<feature type="domain" description="Core-binding (CB)" evidence="7">
    <location>
        <begin position="45"/>
        <end position="130"/>
    </location>
</feature>
<dbReference type="Gene3D" id="1.10.443.10">
    <property type="entry name" value="Intergrase catalytic core"/>
    <property type="match status" value="1"/>
</dbReference>
<evidence type="ECO:0000313" key="8">
    <source>
        <dbReference type="EMBL" id="NYH80676.1"/>
    </source>
</evidence>
<feature type="compositionally biased region" description="Basic and acidic residues" evidence="5">
    <location>
        <begin position="1"/>
        <end position="17"/>
    </location>
</feature>
<keyword evidence="3" id="KW-0233">DNA recombination</keyword>
<name>A0A852ZAX8_9ACTN</name>
<dbReference type="InterPro" id="IPR002104">
    <property type="entry name" value="Integrase_catalytic"/>
</dbReference>
<accession>A0A852ZAX8</accession>
<comment type="caution">
    <text evidence="8">The sequence shown here is derived from an EMBL/GenBank/DDBJ whole genome shotgun (WGS) entry which is preliminary data.</text>
</comment>
<sequence>MEAAPPEKHTTPAHSREAATSTDVSAELPSAARETLPAPEPGQRYHLRGLTELWARELVEQAERDGRDPHTARSYTHAVARWLRFCQLENIDPLAARRADVDHWVSGLDVGPATVRTRLAGVSSWYGYLIDNDAATNDPASRVKRPKHNRRSNGSDTAWLSDEELNALLAEATRRAENATPETLETAVRDAAVLRVLITTGVRSGAVRNARLPDDLGTRGGHRLLYYSTKGGGQSAKPLVPYAAAMVDNYLRLRAARQELDTAQLTGPLFAGTPYRGKPGGRPLSNSYLANMLRRTATAAGINDPERLVPHSTRHSVATSLGKRRSLAEVQTYLDHADPRTTRLYLRVDENLNNSPAYTMAGVIDDPHE</sequence>
<dbReference type="AlphaFoldDB" id="A0A852ZAX8"/>
<feature type="compositionally biased region" description="Basic residues" evidence="5">
    <location>
        <begin position="142"/>
        <end position="151"/>
    </location>
</feature>
<dbReference type="PANTHER" id="PTHR30349">
    <property type="entry name" value="PHAGE INTEGRASE-RELATED"/>
    <property type="match status" value="1"/>
</dbReference>
<dbReference type="PANTHER" id="PTHR30349:SF41">
    <property type="entry name" value="INTEGRASE_RECOMBINASE PROTEIN MJ0367-RELATED"/>
    <property type="match status" value="1"/>
</dbReference>
<dbReference type="SUPFAM" id="SSF56349">
    <property type="entry name" value="DNA breaking-rejoining enzymes"/>
    <property type="match status" value="1"/>
</dbReference>
<dbReference type="EMBL" id="JACBYW010000008">
    <property type="protein sequence ID" value="NYH80676.1"/>
    <property type="molecule type" value="Genomic_DNA"/>
</dbReference>
<dbReference type="InterPro" id="IPR011010">
    <property type="entry name" value="DNA_brk_join_enz"/>
</dbReference>
<dbReference type="InterPro" id="IPR013762">
    <property type="entry name" value="Integrase-like_cat_sf"/>
</dbReference>